<proteinExistence type="predicted"/>
<evidence type="ECO:0000259" key="3">
    <source>
        <dbReference type="PROSITE" id="PS50075"/>
    </source>
</evidence>
<dbReference type="RefSeq" id="WP_260277161.1">
    <property type="nucleotide sequence ID" value="NZ_JANAVZ010000005.1"/>
</dbReference>
<reference evidence="4 5" key="1">
    <citation type="submission" date="2022-04" db="EMBL/GenBank/DDBJ databases">
        <title>Paracoccus sp. YLB-12 draft genome sequence.</title>
        <authorList>
            <person name="Yu L."/>
        </authorList>
    </citation>
    <scope>NUCLEOTIDE SEQUENCE [LARGE SCALE GENOMIC DNA]</scope>
    <source>
        <strain evidence="4 5">YLB-12</strain>
    </source>
</reference>
<feature type="domain" description="Carrier" evidence="3">
    <location>
        <begin position="5"/>
        <end position="80"/>
    </location>
</feature>
<dbReference type="Proteomes" id="UP001320702">
    <property type="component" value="Unassembled WGS sequence"/>
</dbReference>
<evidence type="ECO:0000256" key="2">
    <source>
        <dbReference type="ARBA" id="ARBA00022553"/>
    </source>
</evidence>
<evidence type="ECO:0000256" key="1">
    <source>
        <dbReference type="ARBA" id="ARBA00022450"/>
    </source>
</evidence>
<sequence>MTPNDMPTPDRGWLMNRVSGMVDDEGPIDPAEDLTLYGLDSVAVMQMVAELERRGVPVTFEDLAREATVDAWWALIDRRARA</sequence>
<dbReference type="Gene3D" id="1.10.1200.10">
    <property type="entry name" value="ACP-like"/>
    <property type="match status" value="1"/>
</dbReference>
<name>A0ABT2KBJ1_9RHOB</name>
<dbReference type="EMBL" id="JANAVZ010000005">
    <property type="protein sequence ID" value="MCT4333274.1"/>
    <property type="molecule type" value="Genomic_DNA"/>
</dbReference>
<organism evidence="4 5">
    <name type="scientific">Paracoccus maritimus</name>
    <dbReference type="NCBI Taxonomy" id="2933292"/>
    <lineage>
        <taxon>Bacteria</taxon>
        <taxon>Pseudomonadati</taxon>
        <taxon>Pseudomonadota</taxon>
        <taxon>Alphaproteobacteria</taxon>
        <taxon>Rhodobacterales</taxon>
        <taxon>Paracoccaceae</taxon>
        <taxon>Paracoccus</taxon>
    </lineage>
</organism>
<dbReference type="PROSITE" id="PS00012">
    <property type="entry name" value="PHOSPHOPANTETHEINE"/>
    <property type="match status" value="1"/>
</dbReference>
<comment type="caution">
    <text evidence="4">The sequence shown here is derived from an EMBL/GenBank/DDBJ whole genome shotgun (WGS) entry which is preliminary data.</text>
</comment>
<keyword evidence="1" id="KW-0596">Phosphopantetheine</keyword>
<dbReference type="PROSITE" id="PS50075">
    <property type="entry name" value="CARRIER"/>
    <property type="match status" value="1"/>
</dbReference>
<dbReference type="InterPro" id="IPR006162">
    <property type="entry name" value="Ppantetheine_attach_site"/>
</dbReference>
<dbReference type="SUPFAM" id="SSF47336">
    <property type="entry name" value="ACP-like"/>
    <property type="match status" value="1"/>
</dbReference>
<evidence type="ECO:0000313" key="4">
    <source>
        <dbReference type="EMBL" id="MCT4333274.1"/>
    </source>
</evidence>
<keyword evidence="2" id="KW-0597">Phosphoprotein</keyword>
<dbReference type="Pfam" id="PF00550">
    <property type="entry name" value="PP-binding"/>
    <property type="match status" value="1"/>
</dbReference>
<dbReference type="InterPro" id="IPR009081">
    <property type="entry name" value="PP-bd_ACP"/>
</dbReference>
<accession>A0ABT2KBJ1</accession>
<dbReference type="InterPro" id="IPR036736">
    <property type="entry name" value="ACP-like_sf"/>
</dbReference>
<evidence type="ECO:0000313" key="5">
    <source>
        <dbReference type="Proteomes" id="UP001320702"/>
    </source>
</evidence>
<protein>
    <submittedName>
        <fullName evidence="4">Phosphopantetheine-binding protein</fullName>
    </submittedName>
</protein>
<keyword evidence="5" id="KW-1185">Reference proteome</keyword>
<gene>
    <name evidence="4" type="ORF">MU516_10390</name>
</gene>